<feature type="domain" description="DUF512" evidence="1">
    <location>
        <begin position="213"/>
        <end position="413"/>
    </location>
</feature>
<dbReference type="SUPFAM" id="SSF102114">
    <property type="entry name" value="Radical SAM enzymes"/>
    <property type="match status" value="1"/>
</dbReference>
<evidence type="ECO:0000313" key="3">
    <source>
        <dbReference type="EMBL" id="PWB68647.1"/>
    </source>
</evidence>
<dbReference type="Pfam" id="PF04459">
    <property type="entry name" value="DUF512"/>
    <property type="match status" value="1"/>
</dbReference>
<dbReference type="Pfam" id="PF19238">
    <property type="entry name" value="Radical_SAM_2"/>
    <property type="match status" value="1"/>
</dbReference>
<evidence type="ECO:0000259" key="2">
    <source>
        <dbReference type="Pfam" id="PF19238"/>
    </source>
</evidence>
<gene>
    <name evidence="3" type="ORF">C3F09_11275</name>
</gene>
<dbReference type="Gene3D" id="3.20.20.70">
    <property type="entry name" value="Aldolase class I"/>
    <property type="match status" value="1"/>
</dbReference>
<sequence>MKILEVEPSSPLFGTIRPGYSVLSVNGKPVLDAIDFRFRTSDEYVKIVFADAEGREIDYQFHDLAAGDLGLTLDDHKIKLCKCDCIFCFVRQQPNGMRRMLYLKDEDYRLSFTHGNFVTLSNTSDEDIARIIEQRLSPLYVSVHATDDRLRRCMLRNEKLAPIIPRLKYLGENGIAIHTQVVLCPGINDGQQLERTLTDLVELHPHVQTLAVVPVGLTKYRDKLPQLRTYTADEAAAIIDYIELRQKETLKHIGTRFVWAADEFYVIADRPFPSRGSYEEMNQFENGVGMAREFVTMFNRRRNRLGKLSRNRKALLLTGQSAYPFLSREVIPYVRETLGLRATLAPVPNEFWGHSVTVSGLLTGKDLLAFATERVADHDAIVLPPNCLNGDDLFLDNLSLDEFRAALGKPVYVGQYNFAATLREVYA</sequence>
<dbReference type="InterPro" id="IPR058240">
    <property type="entry name" value="rSAM_sf"/>
</dbReference>
<dbReference type="InterPro" id="IPR045375">
    <property type="entry name" value="Put_radical_SAM-like_N"/>
</dbReference>
<dbReference type="Proteomes" id="UP000250918">
    <property type="component" value="Unassembled WGS sequence"/>
</dbReference>
<dbReference type="InterPro" id="IPR007549">
    <property type="entry name" value="DUF512"/>
</dbReference>
<evidence type="ECO:0008006" key="5">
    <source>
        <dbReference type="Google" id="ProtNLM"/>
    </source>
</evidence>
<feature type="domain" description="Putative radical SAM N-terminal" evidence="2">
    <location>
        <begin position="68"/>
        <end position="209"/>
    </location>
</feature>
<dbReference type="AlphaFoldDB" id="A0A855WWX4"/>
<dbReference type="SUPFAM" id="SSF50156">
    <property type="entry name" value="PDZ domain-like"/>
    <property type="match status" value="1"/>
</dbReference>
<comment type="caution">
    <text evidence="3">The sequence shown here is derived from an EMBL/GenBank/DDBJ whole genome shotgun (WGS) entry which is preliminary data.</text>
</comment>
<dbReference type="InterPro" id="IPR013785">
    <property type="entry name" value="Aldolase_TIM"/>
</dbReference>
<protein>
    <recommendedName>
        <fullName evidence="5">DUF512 domain-containing protein</fullName>
    </recommendedName>
</protein>
<evidence type="ECO:0000259" key="1">
    <source>
        <dbReference type="Pfam" id="PF04459"/>
    </source>
</evidence>
<dbReference type="InterPro" id="IPR036034">
    <property type="entry name" value="PDZ_sf"/>
</dbReference>
<reference evidence="3 4" key="1">
    <citation type="journal article" date="2018" name="ISME J.">
        <title>A methanotrophic archaeon couples anaerobic oxidation of methane to Fe(III) reduction.</title>
        <authorList>
            <person name="Cai C."/>
            <person name="Leu A.O."/>
            <person name="Xie G.J."/>
            <person name="Guo J."/>
            <person name="Feng Y."/>
            <person name="Zhao J.X."/>
            <person name="Tyson G.W."/>
            <person name="Yuan Z."/>
            <person name="Hu S."/>
        </authorList>
    </citation>
    <scope>NUCLEOTIDE SEQUENCE [LARGE SCALE GENOMIC DNA]</scope>
    <source>
        <strain evidence="3">FeB_12</strain>
    </source>
</reference>
<dbReference type="EMBL" id="PQAP01000194">
    <property type="protein sequence ID" value="PWB68647.1"/>
    <property type="molecule type" value="Genomic_DNA"/>
</dbReference>
<organism evidence="3 4">
    <name type="scientific">candidate division GN15 bacterium</name>
    <dbReference type="NCBI Taxonomy" id="2072418"/>
    <lineage>
        <taxon>Bacteria</taxon>
        <taxon>candidate division GN15</taxon>
    </lineage>
</organism>
<name>A0A855WWX4_9BACT</name>
<accession>A0A855WWX4</accession>
<evidence type="ECO:0000313" key="4">
    <source>
        <dbReference type="Proteomes" id="UP000250918"/>
    </source>
</evidence>
<proteinExistence type="predicted"/>